<gene>
    <name evidence="9" type="primary">secE</name>
    <name evidence="10" type="ORF">A3A36_01955</name>
</gene>
<keyword evidence="7 9" id="KW-0811">Translocation</keyword>
<comment type="caution">
    <text evidence="10">The sequence shown here is derived from an EMBL/GenBank/DDBJ whole genome shotgun (WGS) entry which is preliminary data.</text>
</comment>
<reference evidence="10 11" key="1">
    <citation type="journal article" date="2016" name="Nat. Commun.">
        <title>Thousands of microbial genomes shed light on interconnected biogeochemical processes in an aquifer system.</title>
        <authorList>
            <person name="Anantharaman K."/>
            <person name="Brown C.T."/>
            <person name="Hug L.A."/>
            <person name="Sharon I."/>
            <person name="Castelle C.J."/>
            <person name="Probst A.J."/>
            <person name="Thomas B.C."/>
            <person name="Singh A."/>
            <person name="Wilkins M.J."/>
            <person name="Karaoz U."/>
            <person name="Brodie E.L."/>
            <person name="Williams K.H."/>
            <person name="Hubbard S.S."/>
            <person name="Banfield J.F."/>
        </authorList>
    </citation>
    <scope>NUCLEOTIDE SEQUENCE [LARGE SCALE GENOMIC DNA]</scope>
</reference>
<dbReference type="GO" id="GO:0065002">
    <property type="term" value="P:intracellular protein transmembrane transport"/>
    <property type="evidence" value="ECO:0007669"/>
    <property type="project" value="UniProtKB-UniRule"/>
</dbReference>
<dbReference type="GO" id="GO:0043952">
    <property type="term" value="P:protein transport by the Sec complex"/>
    <property type="evidence" value="ECO:0007669"/>
    <property type="project" value="UniProtKB-UniRule"/>
</dbReference>
<dbReference type="HAMAP" id="MF_00422">
    <property type="entry name" value="SecE"/>
    <property type="match status" value="1"/>
</dbReference>
<dbReference type="Pfam" id="PF00584">
    <property type="entry name" value="SecE"/>
    <property type="match status" value="1"/>
</dbReference>
<evidence type="ECO:0000313" key="10">
    <source>
        <dbReference type="EMBL" id="OGG78442.1"/>
    </source>
</evidence>
<evidence type="ECO:0000256" key="1">
    <source>
        <dbReference type="ARBA" id="ARBA00004370"/>
    </source>
</evidence>
<dbReference type="PANTHER" id="PTHR33910">
    <property type="entry name" value="PROTEIN TRANSLOCASE SUBUNIT SECE"/>
    <property type="match status" value="1"/>
</dbReference>
<dbReference type="InterPro" id="IPR038379">
    <property type="entry name" value="SecE_sf"/>
</dbReference>
<evidence type="ECO:0000256" key="7">
    <source>
        <dbReference type="ARBA" id="ARBA00023010"/>
    </source>
</evidence>
<evidence type="ECO:0000256" key="4">
    <source>
        <dbReference type="ARBA" id="ARBA00022692"/>
    </source>
</evidence>
<evidence type="ECO:0000256" key="6">
    <source>
        <dbReference type="ARBA" id="ARBA00022989"/>
    </source>
</evidence>
<organism evidence="10 11">
    <name type="scientific">Candidatus Kaiserbacteria bacterium RIFCSPLOWO2_01_FULL_52_12b</name>
    <dbReference type="NCBI Taxonomy" id="1798509"/>
    <lineage>
        <taxon>Bacteria</taxon>
        <taxon>Candidatus Kaiseribacteriota</taxon>
    </lineage>
</organism>
<accession>A0A1F6EY15</accession>
<evidence type="ECO:0000313" key="11">
    <source>
        <dbReference type="Proteomes" id="UP000178811"/>
    </source>
</evidence>
<keyword evidence="2 9" id="KW-0813">Transport</keyword>
<protein>
    <recommendedName>
        <fullName evidence="9">Protein translocase subunit SecE</fullName>
    </recommendedName>
</protein>
<proteinExistence type="inferred from homology"/>
<dbReference type="Gene3D" id="1.20.5.1030">
    <property type="entry name" value="Preprotein translocase secy subunit"/>
    <property type="match status" value="1"/>
</dbReference>
<dbReference type="Proteomes" id="UP000178811">
    <property type="component" value="Unassembled WGS sequence"/>
</dbReference>
<evidence type="ECO:0000256" key="5">
    <source>
        <dbReference type="ARBA" id="ARBA00022927"/>
    </source>
</evidence>
<evidence type="ECO:0000256" key="8">
    <source>
        <dbReference type="ARBA" id="ARBA00023136"/>
    </source>
</evidence>
<keyword evidence="8 9" id="KW-0472">Membrane</keyword>
<keyword evidence="3 9" id="KW-1003">Cell membrane</keyword>
<name>A0A1F6EY15_9BACT</name>
<comment type="subcellular location">
    <subcellularLocation>
        <location evidence="9">Cell membrane</location>
        <topology evidence="9">Single-pass membrane protein</topology>
    </subcellularLocation>
    <subcellularLocation>
        <location evidence="1">Membrane</location>
    </subcellularLocation>
</comment>
<sequence length="61" mass="6680">MNALITYLKHVRQEFTHIVWPTRHTAIAHTLVVIIIAAVITILVGVLDYVFGGVVSRVVGG</sequence>
<keyword evidence="5 9" id="KW-0653">Protein transport</keyword>
<evidence type="ECO:0000256" key="3">
    <source>
        <dbReference type="ARBA" id="ARBA00022475"/>
    </source>
</evidence>
<comment type="similarity">
    <text evidence="9">Belongs to the SecE/SEC61-gamma family.</text>
</comment>
<dbReference type="InterPro" id="IPR005807">
    <property type="entry name" value="SecE_bac"/>
</dbReference>
<dbReference type="InterPro" id="IPR001901">
    <property type="entry name" value="Translocase_SecE/Sec61-g"/>
</dbReference>
<feature type="transmembrane region" description="Helical" evidence="9">
    <location>
        <begin position="26"/>
        <end position="51"/>
    </location>
</feature>
<dbReference type="NCBIfam" id="TIGR00964">
    <property type="entry name" value="secE_bact"/>
    <property type="match status" value="1"/>
</dbReference>
<dbReference type="AlphaFoldDB" id="A0A1F6EY15"/>
<dbReference type="GO" id="GO:0008320">
    <property type="term" value="F:protein transmembrane transporter activity"/>
    <property type="evidence" value="ECO:0007669"/>
    <property type="project" value="UniProtKB-UniRule"/>
</dbReference>
<dbReference type="EMBL" id="MFLW01000008">
    <property type="protein sequence ID" value="OGG78442.1"/>
    <property type="molecule type" value="Genomic_DNA"/>
</dbReference>
<keyword evidence="4 9" id="KW-0812">Transmembrane</keyword>
<dbReference type="GO" id="GO:0006605">
    <property type="term" value="P:protein targeting"/>
    <property type="evidence" value="ECO:0007669"/>
    <property type="project" value="UniProtKB-UniRule"/>
</dbReference>
<evidence type="ECO:0000256" key="9">
    <source>
        <dbReference type="HAMAP-Rule" id="MF_00422"/>
    </source>
</evidence>
<keyword evidence="6 9" id="KW-1133">Transmembrane helix</keyword>
<comment type="function">
    <text evidence="9">Essential subunit of the Sec protein translocation channel SecYEG. Clamps together the 2 halves of SecY. May contact the channel plug during translocation.</text>
</comment>
<evidence type="ECO:0000256" key="2">
    <source>
        <dbReference type="ARBA" id="ARBA00022448"/>
    </source>
</evidence>
<dbReference type="GO" id="GO:0009306">
    <property type="term" value="P:protein secretion"/>
    <property type="evidence" value="ECO:0007669"/>
    <property type="project" value="UniProtKB-UniRule"/>
</dbReference>
<comment type="subunit">
    <text evidence="9">Component of the Sec protein translocase complex. Heterotrimer consisting of SecY, SecE and SecG subunits. The heterotrimers can form oligomers, although 1 heterotrimer is thought to be able to translocate proteins. Interacts with the ribosome. Interacts with SecDF, and other proteins may be involved. Interacts with SecA.</text>
</comment>
<dbReference type="PANTHER" id="PTHR33910:SF1">
    <property type="entry name" value="PROTEIN TRANSLOCASE SUBUNIT SECE"/>
    <property type="match status" value="1"/>
</dbReference>
<dbReference type="GO" id="GO:0005886">
    <property type="term" value="C:plasma membrane"/>
    <property type="evidence" value="ECO:0007669"/>
    <property type="project" value="UniProtKB-SubCell"/>
</dbReference>